<keyword evidence="4" id="KW-0326">Glycosidase</keyword>
<evidence type="ECO:0000256" key="1">
    <source>
        <dbReference type="ARBA" id="ARBA00009792"/>
    </source>
</evidence>
<dbReference type="InterPro" id="IPR000602">
    <property type="entry name" value="Glyco_hydro_38_N"/>
</dbReference>
<evidence type="ECO:0000256" key="2">
    <source>
        <dbReference type="ARBA" id="ARBA00022723"/>
    </source>
</evidence>
<dbReference type="AlphaFoldDB" id="A0A1T2XKX4"/>
<dbReference type="Gene3D" id="2.60.40.2220">
    <property type="match status" value="1"/>
</dbReference>
<dbReference type="Pfam" id="PF09261">
    <property type="entry name" value="Alpha-mann_mid"/>
    <property type="match status" value="1"/>
</dbReference>
<keyword evidence="2" id="KW-0479">Metal-binding</keyword>
<dbReference type="SUPFAM" id="SSF88713">
    <property type="entry name" value="Glycoside hydrolase/deacetylase"/>
    <property type="match status" value="1"/>
</dbReference>
<dbReference type="SUPFAM" id="SSF88688">
    <property type="entry name" value="Families 57/38 glycoside transferase middle domain"/>
    <property type="match status" value="1"/>
</dbReference>
<evidence type="ECO:0000313" key="6">
    <source>
        <dbReference type="EMBL" id="OPA80517.1"/>
    </source>
</evidence>
<dbReference type="Proteomes" id="UP000190188">
    <property type="component" value="Unassembled WGS sequence"/>
</dbReference>
<sequence length="1023" mass="115836">MPYEIVRLEQLKSALNEWKEQIYIPLEKLSVTAWVTAEPVPFEERMSGRRMELLPSDRWGNLWDCAWVHFTGAVPASAKGAKVVLLIDVNGELCLVDDAGSPRQGLTNINSEFDYSLGLPGKRVVHVTESSTGEELIEVWGDAGCNDLFGRYRSGTLKEAVIAICREEVRQLYYDAEVLLETAEHLPEGSARKEQIAQVLYEVSLLLTELTDERVARARAILGTQLSKRGGDPTLTISAVGHAHIDLAWLWPIRETIRKGARTFSTALRMMERYPDYVFGASQPQLYDWMKLHYPKLYEELSQRVREGRWELQGAMWVESDTNVPGGESLIRQILYGKRFFQQEFGQEMKSLWMPDVFGYSASLPQLLRKSGVDYMMTQKLSWSVYNRHPHHTFMWEGIDGSKVLTHMPPEDTYNSPAAPRSIVKAETQYLDKNVSDHCLMLFGIGDGGGGPGEEHLERLAREKNLLGLSPVEQMPSSVFFEKLSEGAEKYQTWCGELYLEKHQGTLTSQARNKRYNRKLEKALRELEFAAVLARLASGNEYPAEALEVIWKEVLLYQFHDILPGSSIKRVYDESLERYAALQAQVDRLIASSYNAVASKLPVHGTEGNSYAIFNSLSWARDGWIKFDGQWIRVNVPSMGYAVSTGLEQAKDFEEVAASTGVGEILPDQTATGAPVIQNDLLVLTFASDGSIASIYDKEHRREVVPQDQKANALRVYHDPGDAWDFRQDYRQTDSLSMQLEESVPYQDGPTAGLIHQYRFRQSTLTQKVVLTHGSRRIDFVTHVDWQESGKMLRTSFPVQVRSDTVSCEIQFGYLKRPTHRNTMWDYAKDEICAHHWVDLSEPDYGVALLNDCKYGHRAENNVLDLNLLRSTSYPDPEADRAEHHFTYALYPHKGDHVQAEVYKQGYDLNVPLQVIPVSAESGGAGQLPSSQALLYLDHPNVMVETVKKTEDGEDLIIRLYETAGTHAATTLHFGFNVLEVWEADLMEVKLESIPVDEGKVELTFTPFEIKTLRLTNQAMIAE</sequence>
<dbReference type="Gene3D" id="1.20.1270.50">
    <property type="entry name" value="Glycoside hydrolase family 38, central domain"/>
    <property type="match status" value="1"/>
</dbReference>
<dbReference type="PANTHER" id="PTHR46017:SF1">
    <property type="entry name" value="ALPHA-MANNOSIDASE 2C1"/>
    <property type="match status" value="1"/>
</dbReference>
<evidence type="ECO:0000256" key="3">
    <source>
        <dbReference type="ARBA" id="ARBA00022801"/>
    </source>
</evidence>
<comment type="similarity">
    <text evidence="1">Belongs to the glycosyl hydrolase 38 family.</text>
</comment>
<dbReference type="Pfam" id="PF22907">
    <property type="entry name" value="Ams1-like_1st"/>
    <property type="match status" value="1"/>
</dbReference>
<dbReference type="InterPro" id="IPR027291">
    <property type="entry name" value="Glyco_hydro_38_N_sf"/>
</dbReference>
<protein>
    <submittedName>
        <fullName evidence="6">Alpha-mannosidase</fullName>
    </submittedName>
</protein>
<dbReference type="OrthoDB" id="9772207at2"/>
<keyword evidence="3" id="KW-0378">Hydrolase</keyword>
<evidence type="ECO:0000259" key="5">
    <source>
        <dbReference type="SMART" id="SM00872"/>
    </source>
</evidence>
<dbReference type="Pfam" id="PF01074">
    <property type="entry name" value="Glyco_hydro_38N"/>
    <property type="match status" value="1"/>
</dbReference>
<dbReference type="STRING" id="1324314.BVG16_07260"/>
<dbReference type="PANTHER" id="PTHR46017">
    <property type="entry name" value="ALPHA-MANNOSIDASE 2C1"/>
    <property type="match status" value="1"/>
</dbReference>
<dbReference type="EMBL" id="MSZX01000002">
    <property type="protein sequence ID" value="OPA80517.1"/>
    <property type="molecule type" value="Genomic_DNA"/>
</dbReference>
<organism evidence="6 7">
    <name type="scientific">Paenibacillus selenitireducens</name>
    <dbReference type="NCBI Taxonomy" id="1324314"/>
    <lineage>
        <taxon>Bacteria</taxon>
        <taxon>Bacillati</taxon>
        <taxon>Bacillota</taxon>
        <taxon>Bacilli</taxon>
        <taxon>Bacillales</taxon>
        <taxon>Paenibacillaceae</taxon>
        <taxon>Paenibacillus</taxon>
    </lineage>
</organism>
<dbReference type="GO" id="GO:0004559">
    <property type="term" value="F:alpha-mannosidase activity"/>
    <property type="evidence" value="ECO:0007669"/>
    <property type="project" value="InterPro"/>
</dbReference>
<feature type="domain" description="Glycoside hydrolase family 38 central" evidence="5">
    <location>
        <begin position="501"/>
        <end position="579"/>
    </location>
</feature>
<dbReference type="InterPro" id="IPR054723">
    <property type="entry name" value="Ams1-like_N"/>
</dbReference>
<dbReference type="Gene3D" id="3.20.110.10">
    <property type="entry name" value="Glycoside hydrolase 38, N terminal domain"/>
    <property type="match status" value="1"/>
</dbReference>
<dbReference type="InterPro" id="IPR037094">
    <property type="entry name" value="Glyco_hydro_38_cen_sf"/>
</dbReference>
<dbReference type="CDD" id="cd10789">
    <property type="entry name" value="GH38N_AMII_ER_cytosolic"/>
    <property type="match status" value="1"/>
</dbReference>
<dbReference type="InterPro" id="IPR041147">
    <property type="entry name" value="GH38_C"/>
</dbReference>
<evidence type="ECO:0000313" key="7">
    <source>
        <dbReference type="Proteomes" id="UP000190188"/>
    </source>
</evidence>
<dbReference type="InterPro" id="IPR011330">
    <property type="entry name" value="Glyco_hydro/deAcase_b/a-brl"/>
</dbReference>
<dbReference type="GO" id="GO:0046872">
    <property type="term" value="F:metal ion binding"/>
    <property type="evidence" value="ECO:0007669"/>
    <property type="project" value="UniProtKB-KW"/>
</dbReference>
<dbReference type="RefSeq" id="WP_078497862.1">
    <property type="nucleotide sequence ID" value="NZ_MSZX01000002.1"/>
</dbReference>
<comment type="caution">
    <text evidence="6">The sequence shown here is derived from an EMBL/GenBank/DDBJ whole genome shotgun (WGS) entry which is preliminary data.</text>
</comment>
<accession>A0A1T2XKX4</accession>
<dbReference type="SMART" id="SM00872">
    <property type="entry name" value="Alpha-mann_mid"/>
    <property type="match status" value="1"/>
</dbReference>
<name>A0A1T2XKX4_9BACL</name>
<keyword evidence="7" id="KW-1185">Reference proteome</keyword>
<dbReference type="GO" id="GO:0009313">
    <property type="term" value="P:oligosaccharide catabolic process"/>
    <property type="evidence" value="ECO:0007669"/>
    <property type="project" value="TreeGrafter"/>
</dbReference>
<dbReference type="SUPFAM" id="SSF74650">
    <property type="entry name" value="Galactose mutarotase-like"/>
    <property type="match status" value="1"/>
</dbReference>
<dbReference type="Gene3D" id="2.70.98.30">
    <property type="entry name" value="Golgi alpha-mannosidase II, domain 4"/>
    <property type="match status" value="1"/>
</dbReference>
<dbReference type="Pfam" id="PF07748">
    <property type="entry name" value="Glyco_hydro_38C"/>
    <property type="match status" value="1"/>
</dbReference>
<dbReference type="InterPro" id="IPR011682">
    <property type="entry name" value="Glyco_hydro_38_C"/>
</dbReference>
<dbReference type="GO" id="GO:0030246">
    <property type="term" value="F:carbohydrate binding"/>
    <property type="evidence" value="ECO:0007669"/>
    <property type="project" value="InterPro"/>
</dbReference>
<dbReference type="InterPro" id="IPR011013">
    <property type="entry name" value="Gal_mutarotase_sf_dom"/>
</dbReference>
<dbReference type="InterPro" id="IPR015341">
    <property type="entry name" value="Glyco_hydro_38_cen"/>
</dbReference>
<dbReference type="GO" id="GO:0006013">
    <property type="term" value="P:mannose metabolic process"/>
    <property type="evidence" value="ECO:0007669"/>
    <property type="project" value="InterPro"/>
</dbReference>
<proteinExistence type="inferred from homology"/>
<evidence type="ECO:0000256" key="4">
    <source>
        <dbReference type="ARBA" id="ARBA00023295"/>
    </source>
</evidence>
<dbReference type="FunFam" id="1.20.1270.50:FF:000004">
    <property type="entry name" value="alpha-mannosidase 2C1 isoform X1"/>
    <property type="match status" value="1"/>
</dbReference>
<dbReference type="Pfam" id="PF17677">
    <property type="entry name" value="Glyco_hydro38C2"/>
    <property type="match status" value="1"/>
</dbReference>
<gene>
    <name evidence="6" type="ORF">BVG16_07260</name>
</gene>
<dbReference type="FunFam" id="3.20.110.10:FF:000002">
    <property type="entry name" value="alpha-mannosidase 2C1 isoform X1"/>
    <property type="match status" value="1"/>
</dbReference>
<dbReference type="InterPro" id="IPR028995">
    <property type="entry name" value="Glyco_hydro_57/38_cen_sf"/>
</dbReference>
<reference evidence="6 7" key="1">
    <citation type="submission" date="2017-01" db="EMBL/GenBank/DDBJ databases">
        <title>Genome analysis of Paenibacillus selenitrireducens ES3-24.</title>
        <authorList>
            <person name="Xu D."/>
            <person name="Yao R."/>
            <person name="Zheng S."/>
        </authorList>
    </citation>
    <scope>NUCLEOTIDE SEQUENCE [LARGE SCALE GENOMIC DNA]</scope>
    <source>
        <strain evidence="6 7">ES3-24</strain>
    </source>
</reference>